<dbReference type="Proteomes" id="UP000432488">
    <property type="component" value="Unassembled WGS sequence"/>
</dbReference>
<keyword evidence="14" id="KW-1185">Reference proteome</keyword>
<dbReference type="PANTHER" id="PTHR30349:SF82">
    <property type="entry name" value="INTEGRASE_RECOMBINASE YOEC-RELATED"/>
    <property type="match status" value="1"/>
</dbReference>
<dbReference type="EMBL" id="JAFBJK010000002">
    <property type="protein sequence ID" value="MBT8724973.1"/>
    <property type="molecule type" value="Genomic_DNA"/>
</dbReference>
<dbReference type="GO" id="GO:0006310">
    <property type="term" value="P:DNA recombination"/>
    <property type="evidence" value="ECO:0007669"/>
    <property type="project" value="UniProtKB-KW"/>
</dbReference>
<dbReference type="Proteomes" id="UP000487221">
    <property type="component" value="Unassembled WGS sequence"/>
</dbReference>
<dbReference type="EMBL" id="WCUV01000016">
    <property type="protein sequence ID" value="KAB4087896.1"/>
    <property type="molecule type" value="Genomic_DNA"/>
</dbReference>
<protein>
    <submittedName>
        <fullName evidence="3 7">Integrase</fullName>
    </submittedName>
</protein>
<reference evidence="6 14" key="3">
    <citation type="submission" date="2020-12" db="EMBL/GenBank/DDBJ databases">
        <title>Microorganisms.</title>
        <authorList>
            <person name="Matos J."/>
            <person name="Faleiro L."/>
            <person name="Duarte I."/>
        </authorList>
    </citation>
    <scope>NUCLEOTIDE SEQUENCE [LARGE SCALE GENOMIC DNA]</scope>
    <source>
        <strain evidence="6 14">PtFD3Pch2</strain>
    </source>
</reference>
<reference evidence="11 12" key="2">
    <citation type="journal article" date="2019" name="Nat. Med.">
        <title>A library of human gut bacterial isolates paired with longitudinal multiomics data enables mechanistic microbiome research.</title>
        <authorList>
            <person name="Poyet M."/>
            <person name="Groussin M."/>
            <person name="Gibbons S.M."/>
            <person name="Avila-Pacheco J."/>
            <person name="Jiang X."/>
            <person name="Kearney S.M."/>
            <person name="Perrotta A.R."/>
            <person name="Berdy B."/>
            <person name="Zhao S."/>
            <person name="Lieberman T.D."/>
            <person name="Swanson P.K."/>
            <person name="Smith M."/>
            <person name="Roesemann S."/>
            <person name="Alexander J.E."/>
            <person name="Rich S.A."/>
            <person name="Livny J."/>
            <person name="Vlamakis H."/>
            <person name="Clish C."/>
            <person name="Bullock K."/>
            <person name="Deik A."/>
            <person name="Scott J."/>
            <person name="Pierce K.A."/>
            <person name="Xavier R.J."/>
            <person name="Alm E.J."/>
        </authorList>
    </citation>
    <scope>NUCLEOTIDE SEQUENCE [LARGE SCALE GENOMIC DNA]</scope>
    <source>
        <strain evidence="5 12">BIOML-A11</strain>
        <strain evidence="4 13">BIOML-A19</strain>
        <strain evidence="3 11">BIOML-A42</strain>
    </source>
</reference>
<dbReference type="Pfam" id="PF00589">
    <property type="entry name" value="Phage_integrase"/>
    <property type="match status" value="1"/>
</dbReference>
<dbReference type="Proteomes" id="UP000466952">
    <property type="component" value="Unassembled WGS sequence"/>
</dbReference>
<evidence type="ECO:0000313" key="5">
    <source>
        <dbReference type="EMBL" id="KAB4211908.1"/>
    </source>
</evidence>
<dbReference type="PROSITE" id="PS51898">
    <property type="entry name" value="TYR_RECOMBINASE"/>
    <property type="match status" value="1"/>
</dbReference>
<evidence type="ECO:0000313" key="9">
    <source>
        <dbReference type="Proteomes" id="UP000260759"/>
    </source>
</evidence>
<evidence type="ECO:0000313" key="4">
    <source>
        <dbReference type="EMBL" id="KAB4180428.1"/>
    </source>
</evidence>
<sequence>MTRIKGQLTTADYLPIAEYNRLVRGLEKDGEYLWETYCWLSFCTACRASDVRTLRWKDILGKSTMTRIEQKTKKNRLIKFNRDVQEKNRFLYEMLGQPAPEQYIFLSPRTGKPYSLEYINRLLKVFKVRYRLPIRAFSTHTFRKTFGRYVYELMGRSAEGLILLNQIFRHSNLETTRRYIGLAQEDIDKVFDSIRL</sequence>
<dbReference type="AlphaFoldDB" id="A0A139KA03"/>
<evidence type="ECO:0000256" key="1">
    <source>
        <dbReference type="ARBA" id="ARBA00023172"/>
    </source>
</evidence>
<evidence type="ECO:0000313" key="11">
    <source>
        <dbReference type="Proteomes" id="UP000432488"/>
    </source>
</evidence>
<evidence type="ECO:0000259" key="2">
    <source>
        <dbReference type="PROSITE" id="PS51898"/>
    </source>
</evidence>
<dbReference type="EMBL" id="QRTH01000002">
    <property type="protein sequence ID" value="RGQ53209.1"/>
    <property type="molecule type" value="Genomic_DNA"/>
</dbReference>
<evidence type="ECO:0000313" key="12">
    <source>
        <dbReference type="Proteomes" id="UP000466952"/>
    </source>
</evidence>
<evidence type="ECO:0000313" key="14">
    <source>
        <dbReference type="Proteomes" id="UP001196342"/>
    </source>
</evidence>
<evidence type="ECO:0000313" key="7">
    <source>
        <dbReference type="EMBL" id="RGN95051.1"/>
    </source>
</evidence>
<dbReference type="InterPro" id="IPR011010">
    <property type="entry name" value="DNA_brk_join_enz"/>
</dbReference>
<dbReference type="Proteomes" id="UP000260759">
    <property type="component" value="Unassembled WGS sequence"/>
</dbReference>
<reference evidence="9 10" key="1">
    <citation type="submission" date="2018-08" db="EMBL/GenBank/DDBJ databases">
        <title>A genome reference for cultivated species of the human gut microbiota.</title>
        <authorList>
            <person name="Zou Y."/>
            <person name="Xue W."/>
            <person name="Luo G."/>
        </authorList>
    </citation>
    <scope>NUCLEOTIDE SEQUENCE [LARGE SCALE GENOMIC DNA]</scope>
    <source>
        <strain evidence="8 10">AF28-11</strain>
        <strain evidence="7 9">OM03-4</strain>
    </source>
</reference>
<dbReference type="GeneID" id="98398698"/>
<dbReference type="EMBL" id="WCTY01000042">
    <property type="protein sequence ID" value="KAB4180428.1"/>
    <property type="molecule type" value="Genomic_DNA"/>
</dbReference>
<dbReference type="SUPFAM" id="SSF56349">
    <property type="entry name" value="DNA breaking-rejoining enzymes"/>
    <property type="match status" value="1"/>
</dbReference>
<comment type="caution">
    <text evidence="3">The sequence shown here is derived from an EMBL/GenBank/DDBJ whole genome shotgun (WGS) entry which is preliminary data.</text>
</comment>
<gene>
    <name evidence="8" type="ORF">DWY92_05900</name>
    <name evidence="7" type="ORF">DXB37_07740</name>
    <name evidence="5" type="ORF">GAP55_13115</name>
    <name evidence="4" type="ORF">GAQ44_19525</name>
    <name evidence="3" type="ORF">GAQ56_18735</name>
    <name evidence="6" type="ORF">JQN06_02140</name>
</gene>
<evidence type="ECO:0000313" key="8">
    <source>
        <dbReference type="EMBL" id="RGQ53209.1"/>
    </source>
</evidence>
<keyword evidence="1" id="KW-0233">DNA recombination</keyword>
<dbReference type="InterPro" id="IPR050090">
    <property type="entry name" value="Tyrosine_recombinase_XerCD"/>
</dbReference>
<dbReference type="EMBL" id="WCTR01000008">
    <property type="protein sequence ID" value="KAB4211908.1"/>
    <property type="molecule type" value="Genomic_DNA"/>
</dbReference>
<feature type="domain" description="Tyr recombinase" evidence="2">
    <location>
        <begin position="9"/>
        <end position="192"/>
    </location>
</feature>
<dbReference type="Proteomes" id="UP000283680">
    <property type="component" value="Unassembled WGS sequence"/>
</dbReference>
<dbReference type="RefSeq" id="WP_004293659.1">
    <property type="nucleotide sequence ID" value="NZ_CACRTC010000020.1"/>
</dbReference>
<proteinExistence type="predicted"/>
<dbReference type="PANTHER" id="PTHR30349">
    <property type="entry name" value="PHAGE INTEGRASE-RELATED"/>
    <property type="match status" value="1"/>
</dbReference>
<dbReference type="Proteomes" id="UP001196342">
    <property type="component" value="Unassembled WGS sequence"/>
</dbReference>
<accession>A0A139KA03</accession>
<dbReference type="InterPro" id="IPR013762">
    <property type="entry name" value="Integrase-like_cat_sf"/>
</dbReference>
<name>A0A139KA03_BACUN</name>
<evidence type="ECO:0000313" key="3">
    <source>
        <dbReference type="EMBL" id="KAB4087896.1"/>
    </source>
</evidence>
<evidence type="ECO:0000313" key="10">
    <source>
        <dbReference type="Proteomes" id="UP000283680"/>
    </source>
</evidence>
<evidence type="ECO:0000313" key="13">
    <source>
        <dbReference type="Proteomes" id="UP000487221"/>
    </source>
</evidence>
<organism evidence="3 11">
    <name type="scientific">Bacteroides uniformis</name>
    <dbReference type="NCBI Taxonomy" id="820"/>
    <lineage>
        <taxon>Bacteria</taxon>
        <taxon>Pseudomonadati</taxon>
        <taxon>Bacteroidota</taxon>
        <taxon>Bacteroidia</taxon>
        <taxon>Bacteroidales</taxon>
        <taxon>Bacteroidaceae</taxon>
        <taxon>Bacteroides</taxon>
    </lineage>
</organism>
<dbReference type="EMBL" id="QSVA01000005">
    <property type="protein sequence ID" value="RGN95051.1"/>
    <property type="molecule type" value="Genomic_DNA"/>
</dbReference>
<dbReference type="GO" id="GO:0003677">
    <property type="term" value="F:DNA binding"/>
    <property type="evidence" value="ECO:0007669"/>
    <property type="project" value="InterPro"/>
</dbReference>
<dbReference type="Gene3D" id="1.10.443.10">
    <property type="entry name" value="Intergrase catalytic core"/>
    <property type="match status" value="1"/>
</dbReference>
<evidence type="ECO:0000313" key="6">
    <source>
        <dbReference type="EMBL" id="MBT8724973.1"/>
    </source>
</evidence>
<dbReference type="InterPro" id="IPR002104">
    <property type="entry name" value="Integrase_catalytic"/>
</dbReference>
<dbReference type="GO" id="GO:0015074">
    <property type="term" value="P:DNA integration"/>
    <property type="evidence" value="ECO:0007669"/>
    <property type="project" value="InterPro"/>
</dbReference>